<organism evidence="2 3">
    <name type="scientific">Exidia glandulosa HHB12029</name>
    <dbReference type="NCBI Taxonomy" id="1314781"/>
    <lineage>
        <taxon>Eukaryota</taxon>
        <taxon>Fungi</taxon>
        <taxon>Dikarya</taxon>
        <taxon>Basidiomycota</taxon>
        <taxon>Agaricomycotina</taxon>
        <taxon>Agaricomycetes</taxon>
        <taxon>Auriculariales</taxon>
        <taxon>Exidiaceae</taxon>
        <taxon>Exidia</taxon>
    </lineage>
</organism>
<feature type="compositionally biased region" description="Low complexity" evidence="1">
    <location>
        <begin position="246"/>
        <end position="266"/>
    </location>
</feature>
<accession>A0A165CQ79</accession>
<evidence type="ECO:0000313" key="3">
    <source>
        <dbReference type="Proteomes" id="UP000077266"/>
    </source>
</evidence>
<dbReference type="AlphaFoldDB" id="A0A165CQ79"/>
<gene>
    <name evidence="2" type="ORF">EXIGLDRAFT_843367</name>
</gene>
<dbReference type="EMBL" id="KV426299">
    <property type="protein sequence ID" value="KZV82887.1"/>
    <property type="molecule type" value="Genomic_DNA"/>
</dbReference>
<feature type="region of interest" description="Disordered" evidence="1">
    <location>
        <begin position="214"/>
        <end position="266"/>
    </location>
</feature>
<evidence type="ECO:0000313" key="2">
    <source>
        <dbReference type="EMBL" id="KZV82887.1"/>
    </source>
</evidence>
<protein>
    <submittedName>
        <fullName evidence="2">Uncharacterized protein</fullName>
    </submittedName>
</protein>
<keyword evidence="3" id="KW-1185">Reference proteome</keyword>
<feature type="region of interest" description="Disordered" evidence="1">
    <location>
        <begin position="125"/>
        <end position="189"/>
    </location>
</feature>
<feature type="compositionally biased region" description="Basic residues" evidence="1">
    <location>
        <begin position="228"/>
        <end position="237"/>
    </location>
</feature>
<reference evidence="2 3" key="1">
    <citation type="journal article" date="2016" name="Mol. Biol. Evol.">
        <title>Comparative Genomics of Early-Diverging Mushroom-Forming Fungi Provides Insights into the Origins of Lignocellulose Decay Capabilities.</title>
        <authorList>
            <person name="Nagy L.G."/>
            <person name="Riley R."/>
            <person name="Tritt A."/>
            <person name="Adam C."/>
            <person name="Daum C."/>
            <person name="Floudas D."/>
            <person name="Sun H."/>
            <person name="Yadav J.S."/>
            <person name="Pangilinan J."/>
            <person name="Larsson K.H."/>
            <person name="Matsuura K."/>
            <person name="Barry K."/>
            <person name="Labutti K."/>
            <person name="Kuo R."/>
            <person name="Ohm R.A."/>
            <person name="Bhattacharya S.S."/>
            <person name="Shirouzu T."/>
            <person name="Yoshinaga Y."/>
            <person name="Martin F.M."/>
            <person name="Grigoriev I.V."/>
            <person name="Hibbett D.S."/>
        </authorList>
    </citation>
    <scope>NUCLEOTIDE SEQUENCE [LARGE SCALE GENOMIC DNA]</scope>
    <source>
        <strain evidence="2 3">HHB12029</strain>
    </source>
</reference>
<name>A0A165CQ79_EXIGL</name>
<sequence>MSKHDFDILKNDLVNALSLVGGGRANADALTAYAALYIAELDAFYRDQKRVPMVLEAKAPVGLKEDARRGVESALLRLASRAFGGAGRTNLTSELEPYEAARRTLGIAKDETRKTLDYLVSLERRGPVALTPQPPPPAQTPMRKGSKRATAATPRRSPLRDVNANTVTESPVKKKSKKKAAPRSSGVTLQDQNAMAMLMSSTKSVDWTSRLTNNENEEKPRVVTGKPAGKRKSKVKATLKDESKRASVSVSASASVAPAPARAAAPAPFAVAVTAARLKTDKARSALSISKTGPSTST</sequence>
<evidence type="ECO:0000256" key="1">
    <source>
        <dbReference type="SAM" id="MobiDB-lite"/>
    </source>
</evidence>
<dbReference type="InParanoid" id="A0A165CQ79"/>
<dbReference type="Proteomes" id="UP000077266">
    <property type="component" value="Unassembled WGS sequence"/>
</dbReference>
<proteinExistence type="predicted"/>